<reference evidence="6" key="2">
    <citation type="journal article" date="2021" name="PeerJ">
        <title>Extensive microbial diversity within the chicken gut microbiome revealed by metagenomics and culture.</title>
        <authorList>
            <person name="Gilroy R."/>
            <person name="Ravi A."/>
            <person name="Getino M."/>
            <person name="Pursley I."/>
            <person name="Horton D.L."/>
            <person name="Alikhan N.F."/>
            <person name="Baker D."/>
            <person name="Gharbi K."/>
            <person name="Hall N."/>
            <person name="Watson M."/>
            <person name="Adriaenssens E.M."/>
            <person name="Foster-Nyarko E."/>
            <person name="Jarju S."/>
            <person name="Secka A."/>
            <person name="Antonio M."/>
            <person name="Oren A."/>
            <person name="Chaudhuri R.R."/>
            <person name="La Ragione R."/>
            <person name="Hildebrand F."/>
            <person name="Pallen M.J."/>
        </authorList>
    </citation>
    <scope>NUCLEOTIDE SEQUENCE</scope>
    <source>
        <strain evidence="6">ChiSjej1B19-7085</strain>
    </source>
</reference>
<dbReference type="InterPro" id="IPR044666">
    <property type="entry name" value="Cyclophilin_A-like"/>
</dbReference>
<evidence type="ECO:0000256" key="1">
    <source>
        <dbReference type="ARBA" id="ARBA00002388"/>
    </source>
</evidence>
<dbReference type="AlphaFoldDB" id="A0A9D1DSZ8"/>
<dbReference type="PANTHER" id="PTHR45625">
    <property type="entry name" value="PEPTIDYL-PROLYL CIS-TRANS ISOMERASE-RELATED"/>
    <property type="match status" value="1"/>
</dbReference>
<keyword evidence="3 4" id="KW-0413">Isomerase</keyword>
<evidence type="ECO:0000313" key="6">
    <source>
        <dbReference type="EMBL" id="HIR58393.1"/>
    </source>
</evidence>
<keyword evidence="4" id="KW-0732">Signal</keyword>
<dbReference type="EMBL" id="DVHF01000154">
    <property type="protein sequence ID" value="HIR58393.1"/>
    <property type="molecule type" value="Genomic_DNA"/>
</dbReference>
<protein>
    <recommendedName>
        <fullName evidence="4">Peptidyl-prolyl cis-trans isomerase</fullName>
        <shortName evidence="4">PPIase</shortName>
        <ecNumber evidence="4">5.2.1.8</ecNumber>
    </recommendedName>
</protein>
<evidence type="ECO:0000256" key="3">
    <source>
        <dbReference type="ARBA" id="ARBA00023235"/>
    </source>
</evidence>
<reference evidence="6" key="1">
    <citation type="submission" date="2020-10" db="EMBL/GenBank/DDBJ databases">
        <authorList>
            <person name="Gilroy R."/>
        </authorList>
    </citation>
    <scope>NUCLEOTIDE SEQUENCE</scope>
    <source>
        <strain evidence="6">ChiSjej1B19-7085</strain>
    </source>
</reference>
<dbReference type="PROSITE" id="PS51257">
    <property type="entry name" value="PROKAR_LIPOPROTEIN"/>
    <property type="match status" value="1"/>
</dbReference>
<dbReference type="Gene3D" id="2.40.100.10">
    <property type="entry name" value="Cyclophilin-like"/>
    <property type="match status" value="1"/>
</dbReference>
<dbReference type="Proteomes" id="UP000886785">
    <property type="component" value="Unassembled WGS sequence"/>
</dbReference>
<gene>
    <name evidence="6" type="ORF">IAA54_12105</name>
</gene>
<keyword evidence="2 4" id="KW-0697">Rotamase</keyword>
<dbReference type="SUPFAM" id="SSF50891">
    <property type="entry name" value="Cyclophilin-like"/>
    <property type="match status" value="1"/>
</dbReference>
<sequence length="263" mass="28859">MKKFLRSALAGLLVLSMGLFAGCSQEDPRVRPDDGNPIGYQLDLPEEGEEIAVVHTNMGDFKLRLFPDAAPKAVENFTTLAEQGYYDGIIFHRVINDFMIQGGDPTGTGRGGESIWGEPFEDEFNLNLLNIRGSVSMANSGPDTNGSQFFVNQKGASSFSGWDYYENQYEDYKANKSAYDAQGVGVIDMSRVTDSVRELYNENGGNPHLDGAYTTNRTGHTVFAQVFEGMDVVDSIARVTVDSSDRPVTDVVIETISIETYEG</sequence>
<dbReference type="EC" id="5.2.1.8" evidence="4"/>
<dbReference type="InterPro" id="IPR002130">
    <property type="entry name" value="Cyclophilin-type_PPIase_dom"/>
</dbReference>
<feature type="signal peptide" evidence="4">
    <location>
        <begin position="1"/>
        <end position="21"/>
    </location>
</feature>
<comment type="caution">
    <text evidence="6">The sequence shown here is derived from an EMBL/GenBank/DDBJ whole genome shotgun (WGS) entry which is preliminary data.</text>
</comment>
<accession>A0A9D1DSZ8</accession>
<dbReference type="PANTHER" id="PTHR45625:SF4">
    <property type="entry name" value="PEPTIDYLPROLYL ISOMERASE DOMAIN AND WD REPEAT-CONTAINING PROTEIN 1"/>
    <property type="match status" value="1"/>
</dbReference>
<dbReference type="PROSITE" id="PS50072">
    <property type="entry name" value="CSA_PPIASE_2"/>
    <property type="match status" value="1"/>
</dbReference>
<dbReference type="Pfam" id="PF00160">
    <property type="entry name" value="Pro_isomerase"/>
    <property type="match status" value="1"/>
</dbReference>
<comment type="similarity">
    <text evidence="4">Belongs to the cyclophilin-type PPIase family.</text>
</comment>
<dbReference type="GO" id="GO:0003755">
    <property type="term" value="F:peptidyl-prolyl cis-trans isomerase activity"/>
    <property type="evidence" value="ECO:0007669"/>
    <property type="project" value="UniProtKB-UniRule"/>
</dbReference>
<feature type="domain" description="PPIase cyclophilin-type" evidence="5">
    <location>
        <begin position="50"/>
        <end position="258"/>
    </location>
</feature>
<evidence type="ECO:0000256" key="4">
    <source>
        <dbReference type="RuleBase" id="RU363019"/>
    </source>
</evidence>
<evidence type="ECO:0000256" key="2">
    <source>
        <dbReference type="ARBA" id="ARBA00023110"/>
    </source>
</evidence>
<dbReference type="InterPro" id="IPR029000">
    <property type="entry name" value="Cyclophilin-like_dom_sf"/>
</dbReference>
<evidence type="ECO:0000313" key="7">
    <source>
        <dbReference type="Proteomes" id="UP000886785"/>
    </source>
</evidence>
<proteinExistence type="inferred from homology"/>
<comment type="catalytic activity">
    <reaction evidence="4">
        <text>[protein]-peptidylproline (omega=180) = [protein]-peptidylproline (omega=0)</text>
        <dbReference type="Rhea" id="RHEA:16237"/>
        <dbReference type="Rhea" id="RHEA-COMP:10747"/>
        <dbReference type="Rhea" id="RHEA-COMP:10748"/>
        <dbReference type="ChEBI" id="CHEBI:83833"/>
        <dbReference type="ChEBI" id="CHEBI:83834"/>
        <dbReference type="EC" id="5.2.1.8"/>
    </reaction>
</comment>
<comment type="function">
    <text evidence="1 4">PPIases accelerate the folding of proteins. It catalyzes the cis-trans isomerization of proline imidic peptide bonds in oligopeptides.</text>
</comment>
<name>A0A9D1DSZ8_9FIRM</name>
<feature type="chain" id="PRO_5039763941" description="Peptidyl-prolyl cis-trans isomerase" evidence="4">
    <location>
        <begin position="22"/>
        <end position="263"/>
    </location>
</feature>
<dbReference type="PRINTS" id="PR00153">
    <property type="entry name" value="CSAPPISMRASE"/>
</dbReference>
<evidence type="ECO:0000259" key="5">
    <source>
        <dbReference type="PROSITE" id="PS50072"/>
    </source>
</evidence>
<organism evidence="6 7">
    <name type="scientific">Candidatus Gallacutalibacter pullicola</name>
    <dbReference type="NCBI Taxonomy" id="2840830"/>
    <lineage>
        <taxon>Bacteria</taxon>
        <taxon>Bacillati</taxon>
        <taxon>Bacillota</taxon>
        <taxon>Clostridia</taxon>
        <taxon>Eubacteriales</taxon>
        <taxon>Candidatus Gallacutalibacter</taxon>
    </lineage>
</organism>